<keyword evidence="3" id="KW-1185">Reference proteome</keyword>
<accession>A0AAD9GQP7</accession>
<sequence length="133" mass="14310">MKLSTIFAYAVIYCANVEAANLRRFLDDIDNGSNDFLGDSTDASAADRFLQEFDTSIDGSSVNGDRPNSGLVDVSDDGSTFRLLKEKAGVDSLEESISDSDDDADSVYQPGTVKPASFDASGSFDESGVLWWK</sequence>
<dbReference type="EMBL" id="JASMQC010000009">
    <property type="protein sequence ID" value="KAK1942716.1"/>
    <property type="molecule type" value="Genomic_DNA"/>
</dbReference>
<evidence type="ECO:0000256" key="1">
    <source>
        <dbReference type="SAM" id="MobiDB-lite"/>
    </source>
</evidence>
<name>A0AAD9GQP7_9STRA</name>
<gene>
    <name evidence="2" type="ORF">P3T76_006215</name>
</gene>
<evidence type="ECO:0000313" key="2">
    <source>
        <dbReference type="EMBL" id="KAK1942716.1"/>
    </source>
</evidence>
<proteinExistence type="predicted"/>
<reference evidence="2" key="1">
    <citation type="submission" date="2023-08" db="EMBL/GenBank/DDBJ databases">
        <title>Reference Genome Resource for the Citrus Pathogen Phytophthora citrophthora.</title>
        <authorList>
            <person name="Moller H."/>
            <person name="Coetzee B."/>
            <person name="Rose L.J."/>
            <person name="Van Niekerk J.M."/>
        </authorList>
    </citation>
    <scope>NUCLEOTIDE SEQUENCE</scope>
    <source>
        <strain evidence="2">STE-U-9442</strain>
    </source>
</reference>
<comment type="caution">
    <text evidence="2">The sequence shown here is derived from an EMBL/GenBank/DDBJ whole genome shotgun (WGS) entry which is preliminary data.</text>
</comment>
<evidence type="ECO:0000313" key="3">
    <source>
        <dbReference type="Proteomes" id="UP001259832"/>
    </source>
</evidence>
<feature type="compositionally biased region" description="Acidic residues" evidence="1">
    <location>
        <begin position="92"/>
        <end position="105"/>
    </location>
</feature>
<organism evidence="2 3">
    <name type="scientific">Phytophthora citrophthora</name>
    <dbReference type="NCBI Taxonomy" id="4793"/>
    <lineage>
        <taxon>Eukaryota</taxon>
        <taxon>Sar</taxon>
        <taxon>Stramenopiles</taxon>
        <taxon>Oomycota</taxon>
        <taxon>Peronosporomycetes</taxon>
        <taxon>Peronosporales</taxon>
        <taxon>Peronosporaceae</taxon>
        <taxon>Phytophthora</taxon>
    </lineage>
</organism>
<dbReference type="Proteomes" id="UP001259832">
    <property type="component" value="Unassembled WGS sequence"/>
</dbReference>
<feature type="region of interest" description="Disordered" evidence="1">
    <location>
        <begin position="89"/>
        <end position="127"/>
    </location>
</feature>
<protein>
    <submittedName>
        <fullName evidence="2">Uncharacterized protein</fullName>
    </submittedName>
</protein>
<dbReference type="AlphaFoldDB" id="A0AAD9GQP7"/>